<evidence type="ECO:0000256" key="1">
    <source>
        <dbReference type="ARBA" id="ARBA00000644"/>
    </source>
</evidence>
<dbReference type="GO" id="GO:0006046">
    <property type="term" value="P:N-acetylglucosamine catabolic process"/>
    <property type="evidence" value="ECO:0007669"/>
    <property type="project" value="UniProtKB-UniRule"/>
</dbReference>
<feature type="active site" description="Proton acceptor; for enolization step" evidence="4">
    <location>
        <position position="67"/>
    </location>
</feature>
<protein>
    <recommendedName>
        <fullName evidence="4">Glucosamine-6-phosphate deaminase</fullName>
        <ecNumber evidence="4">3.5.99.6</ecNumber>
    </recommendedName>
    <alternativeName>
        <fullName evidence="4">GlcN6P deaminase</fullName>
        <shortName evidence="4">GNPDA</shortName>
    </alternativeName>
    <alternativeName>
        <fullName evidence="4">Glucosamine-6-phosphate isomerase</fullName>
    </alternativeName>
</protein>
<dbReference type="PANTHER" id="PTHR11280">
    <property type="entry name" value="GLUCOSAMINE-6-PHOSPHATE ISOMERASE"/>
    <property type="match status" value="1"/>
</dbReference>
<dbReference type="Proteomes" id="UP000824242">
    <property type="component" value="Unassembled WGS sequence"/>
</dbReference>
<dbReference type="NCBIfam" id="TIGR00502">
    <property type="entry name" value="nagB"/>
    <property type="match status" value="1"/>
</dbReference>
<comment type="function">
    <text evidence="4">Catalyzes the reversible isomerization-deamination of glucosamine 6-phosphate (GlcN6P) to form fructose 6-phosphate (Fru6P) and ammonium ion.</text>
</comment>
<proteinExistence type="inferred from homology"/>
<feature type="active site" description="For ring-opening step" evidence="4">
    <location>
        <position position="143"/>
    </location>
</feature>
<evidence type="ECO:0000256" key="2">
    <source>
        <dbReference type="ARBA" id="ARBA00022801"/>
    </source>
</evidence>
<evidence type="ECO:0000313" key="6">
    <source>
        <dbReference type="EMBL" id="HIR48087.1"/>
    </source>
</evidence>
<comment type="similarity">
    <text evidence="4">Belongs to the glucosamine/galactosamine-6-phosphate isomerase family. NagB subfamily.</text>
</comment>
<comment type="caution">
    <text evidence="6">The sequence shown here is derived from an EMBL/GenBank/DDBJ whole genome shotgun (WGS) entry which is preliminary data.</text>
</comment>
<evidence type="ECO:0000313" key="7">
    <source>
        <dbReference type="Proteomes" id="UP000824242"/>
    </source>
</evidence>
<reference evidence="6" key="2">
    <citation type="journal article" date="2021" name="PeerJ">
        <title>Extensive microbial diversity within the chicken gut microbiome revealed by metagenomics and culture.</title>
        <authorList>
            <person name="Gilroy R."/>
            <person name="Ravi A."/>
            <person name="Getino M."/>
            <person name="Pursley I."/>
            <person name="Horton D.L."/>
            <person name="Alikhan N.F."/>
            <person name="Baker D."/>
            <person name="Gharbi K."/>
            <person name="Hall N."/>
            <person name="Watson M."/>
            <person name="Adriaenssens E.M."/>
            <person name="Foster-Nyarko E."/>
            <person name="Jarju S."/>
            <person name="Secka A."/>
            <person name="Antonio M."/>
            <person name="Oren A."/>
            <person name="Chaudhuri R.R."/>
            <person name="La Ragione R."/>
            <person name="Hildebrand F."/>
            <person name="Pallen M.J."/>
        </authorList>
    </citation>
    <scope>NUCLEOTIDE SEQUENCE</scope>
    <source>
        <strain evidence="6">ChiSxjej1B13-7958</strain>
    </source>
</reference>
<evidence type="ECO:0000256" key="3">
    <source>
        <dbReference type="ARBA" id="ARBA00023277"/>
    </source>
</evidence>
<comment type="catalytic activity">
    <reaction evidence="1 4">
        <text>alpha-D-glucosamine 6-phosphate + H2O = beta-D-fructose 6-phosphate + NH4(+)</text>
        <dbReference type="Rhea" id="RHEA:12172"/>
        <dbReference type="ChEBI" id="CHEBI:15377"/>
        <dbReference type="ChEBI" id="CHEBI:28938"/>
        <dbReference type="ChEBI" id="CHEBI:57634"/>
        <dbReference type="ChEBI" id="CHEBI:75989"/>
        <dbReference type="EC" id="3.5.99.6"/>
    </reaction>
</comment>
<dbReference type="SUPFAM" id="SSF100950">
    <property type="entry name" value="NagB/RpiA/CoA transferase-like"/>
    <property type="match status" value="1"/>
</dbReference>
<dbReference type="Pfam" id="PF01182">
    <property type="entry name" value="Glucosamine_iso"/>
    <property type="match status" value="1"/>
</dbReference>
<dbReference type="FunFam" id="3.40.50.1360:FF:000003">
    <property type="entry name" value="Glucosamine-6-phosphate deaminase"/>
    <property type="match status" value="1"/>
</dbReference>
<dbReference type="GO" id="GO:0019262">
    <property type="term" value="P:N-acetylneuraminate catabolic process"/>
    <property type="evidence" value="ECO:0007669"/>
    <property type="project" value="UniProtKB-UniRule"/>
</dbReference>
<reference evidence="6" key="1">
    <citation type="submission" date="2020-10" db="EMBL/GenBank/DDBJ databases">
        <authorList>
            <person name="Gilroy R."/>
        </authorList>
    </citation>
    <scope>NUCLEOTIDE SEQUENCE</scope>
    <source>
        <strain evidence="6">ChiSxjej1B13-7958</strain>
    </source>
</reference>
<comment type="pathway">
    <text evidence="4">Amino-sugar metabolism; N-acetylneuraminate degradation; D-fructose 6-phosphate from N-acetylneuraminate: step 5/5.</text>
</comment>
<dbReference type="GO" id="GO:0004342">
    <property type="term" value="F:glucosamine-6-phosphate deaminase activity"/>
    <property type="evidence" value="ECO:0007669"/>
    <property type="project" value="UniProtKB-UniRule"/>
</dbReference>
<dbReference type="HAMAP" id="MF_01241">
    <property type="entry name" value="GlcN6P_deamin"/>
    <property type="match status" value="1"/>
</dbReference>
<dbReference type="PANTHER" id="PTHR11280:SF5">
    <property type="entry name" value="GLUCOSAMINE-6-PHOSPHATE ISOMERASE"/>
    <property type="match status" value="1"/>
</dbReference>
<keyword evidence="3 4" id="KW-0119">Carbohydrate metabolism</keyword>
<dbReference type="EC" id="3.5.99.6" evidence="4"/>
<name>A0A9D1ANX3_9FIRM</name>
<dbReference type="GO" id="GO:0006043">
    <property type="term" value="P:glucosamine catabolic process"/>
    <property type="evidence" value="ECO:0007669"/>
    <property type="project" value="TreeGrafter"/>
</dbReference>
<dbReference type="InterPro" id="IPR037171">
    <property type="entry name" value="NagB/RpiA_transferase-like"/>
</dbReference>
<dbReference type="GO" id="GO:0005737">
    <property type="term" value="C:cytoplasm"/>
    <property type="evidence" value="ECO:0007669"/>
    <property type="project" value="TreeGrafter"/>
</dbReference>
<dbReference type="EMBL" id="DVGZ01000112">
    <property type="protein sequence ID" value="HIR48087.1"/>
    <property type="molecule type" value="Genomic_DNA"/>
</dbReference>
<dbReference type="CDD" id="cd01399">
    <property type="entry name" value="GlcN6P_deaminase"/>
    <property type="match status" value="1"/>
</dbReference>
<gene>
    <name evidence="4 6" type="primary">nagB</name>
    <name evidence="6" type="ORF">IAB89_10630</name>
</gene>
<accession>A0A9D1ANX3</accession>
<sequence length="250" mass="27329">MRIIATPDYEQMSKKAAGILAAQVVLKRGSVLGLATGSTPLGIYRCLIEWHRAGMLDFSQVHSVNLDEYCGLAPDHDQSYAYYMRENLFRHINIDPAHTHIPNGLAKDAEKEGRLYDALIRSLGGVDIQLLGIGHTGHIGFNEPADDFPAPTHRVALNPKTIEANSRFFASENEVPRYAVTMGIGSIMSAKKILLVASGKDKADILYRSFFGPITPQVPASVLQLHPDVTVVADEDALSVIREKAPEALD</sequence>
<feature type="domain" description="Glucosamine/galactosamine-6-phosphate isomerase" evidence="5">
    <location>
        <begin position="27"/>
        <end position="224"/>
    </location>
</feature>
<keyword evidence="2 4" id="KW-0378">Hydrolase</keyword>
<dbReference type="Gene3D" id="3.40.50.1360">
    <property type="match status" value="1"/>
</dbReference>
<comment type="caution">
    <text evidence="4">Lacks conserved residue(s) required for the propagation of feature annotation.</text>
</comment>
<feature type="active site" description="Proton acceptor; for ring-opening step" evidence="4">
    <location>
        <position position="138"/>
    </location>
</feature>
<evidence type="ECO:0000259" key="5">
    <source>
        <dbReference type="Pfam" id="PF01182"/>
    </source>
</evidence>
<dbReference type="InterPro" id="IPR004547">
    <property type="entry name" value="Glucosamine6P_isomerase"/>
</dbReference>
<dbReference type="InterPro" id="IPR006148">
    <property type="entry name" value="Glc/Gal-6P_isomerase"/>
</dbReference>
<dbReference type="GO" id="GO:0042802">
    <property type="term" value="F:identical protein binding"/>
    <property type="evidence" value="ECO:0007669"/>
    <property type="project" value="TreeGrafter"/>
</dbReference>
<organism evidence="6 7">
    <name type="scientific">Candidatus Caccousia avicola</name>
    <dbReference type="NCBI Taxonomy" id="2840721"/>
    <lineage>
        <taxon>Bacteria</taxon>
        <taxon>Bacillati</taxon>
        <taxon>Bacillota</taxon>
        <taxon>Clostridia</taxon>
        <taxon>Eubacteriales</taxon>
        <taxon>Oscillospiraceae</taxon>
        <taxon>Oscillospiraceae incertae sedis</taxon>
        <taxon>Candidatus Caccousia</taxon>
    </lineage>
</organism>
<dbReference type="AlphaFoldDB" id="A0A9D1ANX3"/>
<evidence type="ECO:0000256" key="4">
    <source>
        <dbReference type="HAMAP-Rule" id="MF_01241"/>
    </source>
</evidence>
<dbReference type="GO" id="GO:0005975">
    <property type="term" value="P:carbohydrate metabolic process"/>
    <property type="evidence" value="ECO:0007669"/>
    <property type="project" value="InterPro"/>
</dbReference>